<comment type="subcellular location">
    <subcellularLocation>
        <location evidence="1">Membrane</location>
        <topology evidence="1">Multi-pass membrane protein</topology>
    </subcellularLocation>
</comment>
<dbReference type="Proteomes" id="UP000500791">
    <property type="component" value="Chromosome"/>
</dbReference>
<dbReference type="RefSeq" id="WP_166193279.1">
    <property type="nucleotide sequence ID" value="NZ_CP049811.1"/>
</dbReference>
<evidence type="ECO:0000256" key="6">
    <source>
        <dbReference type="SAM" id="Phobius"/>
    </source>
</evidence>
<evidence type="ECO:0000256" key="4">
    <source>
        <dbReference type="ARBA" id="ARBA00022989"/>
    </source>
</evidence>
<protein>
    <submittedName>
        <fullName evidence="7">Tellurium resistance protein TerC</fullName>
    </submittedName>
</protein>
<dbReference type="EMBL" id="CP049811">
    <property type="protein sequence ID" value="QIK41800.1"/>
    <property type="molecule type" value="Genomic_DNA"/>
</dbReference>
<reference evidence="7 8" key="1">
    <citation type="submission" date="2020-03" db="EMBL/GenBank/DDBJ databases">
        <title>Complete genome sequence of Monaibacterium sp. ALG8 with diverse plasmids.</title>
        <authorList>
            <person name="Sun C."/>
        </authorList>
    </citation>
    <scope>NUCLEOTIDE SEQUENCE [LARGE SCALE GENOMIC DNA]</scope>
    <source>
        <strain evidence="7 8">ALG8</strain>
    </source>
</reference>
<sequence>MDLLTLENLGTLVMLIFLQAVLGFDNLLYISIESQRAPIADQARVRRWGILIAIALRIILLFVMIQLLQVLSQTLFTLDFEGIITGEFTFATLVFLFGGGFIMYTAVKEIAHLLAVDHLGAGVDQKKRKSAASVIALIVFMNLIFSFDSILSAIAITTIFPILAIAILLSGVGMLLLADKVSEFIERNRMYEVLGLMVLLIVGVVLLGEGGHQAHMKLFGYEVIAMSKSTFYFSIVVLFIVQILQTGYRRKLDTVRKHRAAQVGPEAKPLGAVE</sequence>
<dbReference type="InterPro" id="IPR005496">
    <property type="entry name" value="Integral_membrane_TerC"/>
</dbReference>
<dbReference type="AlphaFoldDB" id="A0A6G7VPF0"/>
<organism evidence="7 8">
    <name type="scientific">Pontivivens nitratireducens</name>
    <dbReference type="NCBI Taxonomy" id="2758038"/>
    <lineage>
        <taxon>Bacteria</taxon>
        <taxon>Pseudomonadati</taxon>
        <taxon>Pseudomonadota</taxon>
        <taxon>Alphaproteobacteria</taxon>
        <taxon>Rhodobacterales</taxon>
        <taxon>Paracoccaceae</taxon>
        <taxon>Pontivivens</taxon>
    </lineage>
</organism>
<evidence type="ECO:0000256" key="3">
    <source>
        <dbReference type="ARBA" id="ARBA00022692"/>
    </source>
</evidence>
<name>A0A6G7VPF0_9RHOB</name>
<feature type="transmembrane region" description="Helical" evidence="6">
    <location>
        <begin position="12"/>
        <end position="30"/>
    </location>
</feature>
<proteinExistence type="inferred from homology"/>
<dbReference type="GO" id="GO:0016020">
    <property type="term" value="C:membrane"/>
    <property type="evidence" value="ECO:0007669"/>
    <property type="project" value="UniProtKB-SubCell"/>
</dbReference>
<dbReference type="PANTHER" id="PTHR30238:SF4">
    <property type="entry name" value="SLL1022 PROTEIN"/>
    <property type="match status" value="1"/>
</dbReference>
<feature type="transmembrane region" description="Helical" evidence="6">
    <location>
        <begin position="153"/>
        <end position="178"/>
    </location>
</feature>
<evidence type="ECO:0000256" key="2">
    <source>
        <dbReference type="ARBA" id="ARBA00007511"/>
    </source>
</evidence>
<evidence type="ECO:0000256" key="1">
    <source>
        <dbReference type="ARBA" id="ARBA00004141"/>
    </source>
</evidence>
<feature type="transmembrane region" description="Helical" evidence="6">
    <location>
        <begin position="190"/>
        <end position="210"/>
    </location>
</feature>
<evidence type="ECO:0000313" key="8">
    <source>
        <dbReference type="Proteomes" id="UP000500791"/>
    </source>
</evidence>
<feature type="transmembrane region" description="Helical" evidence="6">
    <location>
        <begin position="88"/>
        <end position="107"/>
    </location>
</feature>
<keyword evidence="8" id="KW-1185">Reference proteome</keyword>
<feature type="transmembrane region" description="Helical" evidence="6">
    <location>
        <begin position="128"/>
        <end position="147"/>
    </location>
</feature>
<evidence type="ECO:0000256" key="5">
    <source>
        <dbReference type="ARBA" id="ARBA00023136"/>
    </source>
</evidence>
<evidence type="ECO:0000313" key="7">
    <source>
        <dbReference type="EMBL" id="QIK41800.1"/>
    </source>
</evidence>
<keyword evidence="5 6" id="KW-0472">Membrane</keyword>
<dbReference type="PANTHER" id="PTHR30238">
    <property type="entry name" value="MEMBRANE BOUND PREDICTED REDOX MODULATOR"/>
    <property type="match status" value="1"/>
</dbReference>
<keyword evidence="3 6" id="KW-0812">Transmembrane</keyword>
<gene>
    <name evidence="7" type="ORF">G8E03_14175</name>
</gene>
<accession>A0A6G7VPF0</accession>
<dbReference type="Pfam" id="PF03741">
    <property type="entry name" value="TerC"/>
    <property type="match status" value="1"/>
</dbReference>
<comment type="similarity">
    <text evidence="2">Belongs to the TerC family.</text>
</comment>
<dbReference type="KEGG" id="mon:G8E03_14175"/>
<feature type="transmembrane region" description="Helical" evidence="6">
    <location>
        <begin position="50"/>
        <end position="68"/>
    </location>
</feature>
<keyword evidence="4 6" id="KW-1133">Transmembrane helix</keyword>